<proteinExistence type="predicted"/>
<dbReference type="STRING" id="1129374.AJE_04791"/>
<dbReference type="RefSeq" id="WP_008949914.1">
    <property type="nucleotide sequence ID" value="NZ_AHTH01000010.1"/>
</dbReference>
<dbReference type="PATRIC" id="fig|1129374.4.peg.961"/>
<dbReference type="Proteomes" id="UP000012046">
    <property type="component" value="Unassembled WGS sequence"/>
</dbReference>
<gene>
    <name evidence="1" type="ORF">AJE_04791</name>
</gene>
<sequence>MALPVLKAQTLFHSFADGSGTVFFDPDTGETLALEWNATTLQAVLSGLCEVKLDPQTLNQLRAFGSWPDSMRLDEQHDDN</sequence>
<keyword evidence="2" id="KW-1185">Reference proteome</keyword>
<dbReference type="AlphaFoldDB" id="H3ZC85"/>
<accession>H3ZC85</accession>
<comment type="caution">
    <text evidence="1">The sequence shown here is derived from an EMBL/GenBank/DDBJ whole genome shotgun (WGS) entry which is preliminary data.</text>
</comment>
<organism evidence="1 2">
    <name type="scientific">Alishewanella jeotgali KCTC 22429</name>
    <dbReference type="NCBI Taxonomy" id="1129374"/>
    <lineage>
        <taxon>Bacteria</taxon>
        <taxon>Pseudomonadati</taxon>
        <taxon>Pseudomonadota</taxon>
        <taxon>Gammaproteobacteria</taxon>
        <taxon>Alteromonadales</taxon>
        <taxon>Alteromonadaceae</taxon>
        <taxon>Alishewanella</taxon>
    </lineage>
</organism>
<protein>
    <submittedName>
        <fullName evidence="1">Uncharacterized protein</fullName>
    </submittedName>
</protein>
<dbReference type="EMBL" id="AHTH01000010">
    <property type="protein sequence ID" value="EHR41677.1"/>
    <property type="molecule type" value="Genomic_DNA"/>
</dbReference>
<name>H3ZC85_9ALTE</name>
<evidence type="ECO:0000313" key="1">
    <source>
        <dbReference type="EMBL" id="EHR41677.1"/>
    </source>
</evidence>
<evidence type="ECO:0000313" key="2">
    <source>
        <dbReference type="Proteomes" id="UP000012046"/>
    </source>
</evidence>
<reference evidence="1 2" key="1">
    <citation type="journal article" date="2012" name="J. Bacteriol.">
        <title>Genome Sequence of Extracellular-Protease-Producing Alishewanella jeotgali Isolated from Traditional Korean Fermented Seafood.</title>
        <authorList>
            <person name="Jung J."/>
            <person name="Chun J."/>
            <person name="Park W."/>
        </authorList>
    </citation>
    <scope>NUCLEOTIDE SEQUENCE [LARGE SCALE GENOMIC DNA]</scope>
    <source>
        <strain evidence="1 2">KCTC 22429</strain>
    </source>
</reference>